<keyword evidence="2" id="KW-0472">Membrane</keyword>
<evidence type="ECO:0000313" key="6">
    <source>
        <dbReference type="Proteomes" id="UP000039324"/>
    </source>
</evidence>
<name>A0A0G4J1Z5_PLABS</name>
<keyword evidence="6" id="KW-1185">Reference proteome</keyword>
<feature type="transmembrane region" description="Helical" evidence="2">
    <location>
        <begin position="148"/>
        <end position="167"/>
    </location>
</feature>
<dbReference type="PANTHER" id="PTHR11360:SF317">
    <property type="entry name" value="MAJOR FACILITATOR SUPERFAMILY (MFS) PROFILE DOMAIN-CONTAINING PROTEIN-RELATED"/>
    <property type="match status" value="1"/>
</dbReference>
<dbReference type="Proteomes" id="UP000039324">
    <property type="component" value="Unassembled WGS sequence"/>
</dbReference>
<dbReference type="GO" id="GO:0022857">
    <property type="term" value="F:transmembrane transporter activity"/>
    <property type="evidence" value="ECO:0007669"/>
    <property type="project" value="InterPro"/>
</dbReference>
<keyword evidence="2" id="KW-0812">Transmembrane</keyword>
<feature type="transmembrane region" description="Helical" evidence="2">
    <location>
        <begin position="299"/>
        <end position="317"/>
    </location>
</feature>
<dbReference type="AlphaFoldDB" id="A0A0G4J1Z5"/>
<dbReference type="InterPro" id="IPR011701">
    <property type="entry name" value="MFS"/>
</dbReference>
<evidence type="ECO:0000259" key="3">
    <source>
        <dbReference type="PROSITE" id="PS50850"/>
    </source>
</evidence>
<reference evidence="5 7" key="2">
    <citation type="submission" date="2018-03" db="EMBL/GenBank/DDBJ databases">
        <authorList>
            <person name="Fogelqvist J."/>
        </authorList>
    </citation>
    <scope>NUCLEOTIDE SEQUENCE [LARGE SCALE GENOMIC DNA]</scope>
</reference>
<organism evidence="4 6">
    <name type="scientific">Plasmodiophora brassicae</name>
    <name type="common">Clubroot disease agent</name>
    <dbReference type="NCBI Taxonomy" id="37360"/>
    <lineage>
        <taxon>Eukaryota</taxon>
        <taxon>Sar</taxon>
        <taxon>Rhizaria</taxon>
        <taxon>Endomyxa</taxon>
        <taxon>Phytomyxea</taxon>
        <taxon>Plasmodiophorida</taxon>
        <taxon>Plasmodiophoridae</taxon>
        <taxon>Plasmodiophora</taxon>
    </lineage>
</organism>
<keyword evidence="2" id="KW-1133">Transmembrane helix</keyword>
<dbReference type="CDD" id="cd17353">
    <property type="entry name" value="MFS_OFA_like"/>
    <property type="match status" value="1"/>
</dbReference>
<evidence type="ECO:0000256" key="1">
    <source>
        <dbReference type="ARBA" id="ARBA00004141"/>
    </source>
</evidence>
<dbReference type="EMBL" id="CDSF01000114">
    <property type="protein sequence ID" value="CEP01608.1"/>
    <property type="molecule type" value="Genomic_DNA"/>
</dbReference>
<feature type="transmembrane region" description="Helical" evidence="2">
    <location>
        <begin position="120"/>
        <end position="141"/>
    </location>
</feature>
<protein>
    <recommendedName>
        <fullName evidence="3">Major facilitator superfamily (MFS) profile domain-containing protein</fullName>
    </recommendedName>
</protein>
<feature type="transmembrane region" description="Helical" evidence="2">
    <location>
        <begin position="390"/>
        <end position="415"/>
    </location>
</feature>
<dbReference type="GO" id="GO:0016020">
    <property type="term" value="C:membrane"/>
    <property type="evidence" value="ECO:0007669"/>
    <property type="project" value="UniProtKB-SubCell"/>
</dbReference>
<dbReference type="InterPro" id="IPR036259">
    <property type="entry name" value="MFS_trans_sf"/>
</dbReference>
<evidence type="ECO:0000256" key="2">
    <source>
        <dbReference type="SAM" id="Phobius"/>
    </source>
</evidence>
<feature type="domain" description="Major facilitator superfamily (MFS) profile" evidence="3">
    <location>
        <begin position="42"/>
        <end position="490"/>
    </location>
</feature>
<dbReference type="InterPro" id="IPR050327">
    <property type="entry name" value="Proton-linked_MCT"/>
</dbReference>
<dbReference type="STRING" id="37360.A0A0G4J1Z5"/>
<dbReference type="PROSITE" id="PS50850">
    <property type="entry name" value="MFS"/>
    <property type="match status" value="1"/>
</dbReference>
<feature type="transmembrane region" description="Helical" evidence="2">
    <location>
        <begin position="364"/>
        <end position="384"/>
    </location>
</feature>
<feature type="transmembrane region" description="Helical" evidence="2">
    <location>
        <begin position="211"/>
        <end position="233"/>
    </location>
</feature>
<dbReference type="Pfam" id="PF07690">
    <property type="entry name" value="MFS_1"/>
    <property type="match status" value="1"/>
</dbReference>
<geneLocation type="mitochondrion" evidence="5"/>
<dbReference type="Gene3D" id="1.20.1250.20">
    <property type="entry name" value="MFS general substrate transporter like domains"/>
    <property type="match status" value="2"/>
</dbReference>
<comment type="subcellular location">
    <subcellularLocation>
        <location evidence="1">Membrane</location>
        <topology evidence="1">Multi-pass membrane protein</topology>
    </subcellularLocation>
</comment>
<gene>
    <name evidence="4" type="ORF">PBRA_008550</name>
    <name evidence="5" type="ORF">PLBR_LOCUS6667</name>
</gene>
<dbReference type="InterPro" id="IPR020846">
    <property type="entry name" value="MFS_dom"/>
</dbReference>
<sequence length="556" mass="59996">MMAARVKEAIVAHWTTHGMERSQRQIERERWLIPGVPVVPFSRYVLFPAAFLIQMCIGSLYAWSGFNTAIERYLYDPPIVNGTLVDLNIAPVTFYIAVAFLGLTAAILGPWLERNGPLKGVLLGATLFTLGNLGTALGVYLKSIAVIYISYGVVGGMGLGIGYISPVSPLQKWFPDCRGIAAGFAVCGFGGGSIVASYVQKALIRVLPLPMVFVTLGVAYFTIMVVSGVTLRIPPPGYTVDGVGVQSIKGAEELERKPNLQVIAIERNSAATDDPARQQTQPSGHWTMTLSEALFSREFLLIELMFLGNIIAGLLVISKIQTIATAQFGRSADEAVTVNAILGGCNLGGRLIVSTISDRVGRKTMFIVMLASQAIFVGILPITISNQYYAAFLTCVFGVAFMYGGGFGTIPALLADQFSAQNTGATHGMVLTAWATAGVIGGLTFAAVFDAESARLGVKSLHVYDANFRWILAVIVLSLIVSAVILTNIRDRKLPYDPNEVLRLRIPGGRLVRFYSNAWPRIVPKAEEDKQWNAWVSSLHQGKAGQLPIVHVNIEG</sequence>
<feature type="transmembrane region" description="Helical" evidence="2">
    <location>
        <begin position="427"/>
        <end position="448"/>
    </location>
</feature>
<feature type="transmembrane region" description="Helical" evidence="2">
    <location>
        <begin position="179"/>
        <end position="199"/>
    </location>
</feature>
<dbReference type="OrthoDB" id="410267at2759"/>
<dbReference type="PANTHER" id="PTHR11360">
    <property type="entry name" value="MONOCARBOXYLATE TRANSPORTER"/>
    <property type="match status" value="1"/>
</dbReference>
<feature type="transmembrane region" description="Helical" evidence="2">
    <location>
        <begin position="84"/>
        <end position="108"/>
    </location>
</feature>
<evidence type="ECO:0000313" key="4">
    <source>
        <dbReference type="EMBL" id="CEP01608.1"/>
    </source>
</evidence>
<reference evidence="4 6" key="1">
    <citation type="submission" date="2015-02" db="EMBL/GenBank/DDBJ databases">
        <authorList>
            <person name="Chooi Y.-H."/>
        </authorList>
    </citation>
    <scope>NUCLEOTIDE SEQUENCE [LARGE SCALE GENOMIC DNA]</scope>
    <source>
        <strain evidence="4">E3</strain>
    </source>
</reference>
<dbReference type="SUPFAM" id="SSF103473">
    <property type="entry name" value="MFS general substrate transporter"/>
    <property type="match status" value="1"/>
</dbReference>
<feature type="transmembrane region" description="Helical" evidence="2">
    <location>
        <begin position="468"/>
        <end position="489"/>
    </location>
</feature>
<evidence type="ECO:0000313" key="5">
    <source>
        <dbReference type="EMBL" id="SPQ99452.1"/>
    </source>
</evidence>
<dbReference type="EMBL" id="OVEO01000012">
    <property type="protein sequence ID" value="SPQ99452.1"/>
    <property type="molecule type" value="Genomic_DNA"/>
</dbReference>
<keyword evidence="5" id="KW-0496">Mitochondrion</keyword>
<proteinExistence type="predicted"/>
<feature type="transmembrane region" description="Helical" evidence="2">
    <location>
        <begin position="44"/>
        <end position="63"/>
    </location>
</feature>
<dbReference type="OMA" id="NMAPYIV"/>
<evidence type="ECO:0000313" key="7">
    <source>
        <dbReference type="Proteomes" id="UP000290189"/>
    </source>
</evidence>
<dbReference type="Proteomes" id="UP000290189">
    <property type="component" value="Unassembled WGS sequence"/>
</dbReference>
<accession>A0A0G4J1Z5</accession>